<feature type="transmembrane region" description="Helical" evidence="1">
    <location>
        <begin position="43"/>
        <end position="63"/>
    </location>
</feature>
<keyword evidence="3" id="KW-1185">Reference proteome</keyword>
<dbReference type="Pfam" id="PF14184">
    <property type="entry name" value="YrvL"/>
    <property type="match status" value="1"/>
</dbReference>
<keyword evidence="1" id="KW-0472">Membrane</keyword>
<sequence>MNMKQKIGTVVGLTLFIVLVLGFIIGIYLFGMAGIFKLLGVQYTSFWSLILFVVGFFILASIFELFAKPISELLTETFAGKFEALFIQFSIQGLTNWLCLFIVDMFMGSIIFSWKMAIIVAMLLTLCEMAFQDKEHKNES</sequence>
<keyword evidence="1" id="KW-0812">Transmembrane</keyword>
<proteinExistence type="predicted"/>
<feature type="transmembrane region" description="Helical" evidence="1">
    <location>
        <begin position="84"/>
        <end position="103"/>
    </location>
</feature>
<dbReference type="InterPro" id="IPR025912">
    <property type="entry name" value="YrvL"/>
</dbReference>
<reference evidence="3" key="1">
    <citation type="submission" date="2016-10" db="EMBL/GenBank/DDBJ databases">
        <authorList>
            <person name="Varghese N."/>
            <person name="Submissions S."/>
        </authorList>
    </citation>
    <scope>NUCLEOTIDE SEQUENCE [LARGE SCALE GENOMIC DNA]</scope>
    <source>
        <strain evidence="3">CGMCC 1.3566</strain>
    </source>
</reference>
<feature type="transmembrane region" description="Helical" evidence="1">
    <location>
        <begin position="109"/>
        <end position="131"/>
    </location>
</feature>
<dbReference type="OrthoDB" id="2885393at2"/>
<gene>
    <name evidence="2" type="ORF">SAMN05421676_10392</name>
</gene>
<evidence type="ECO:0000313" key="3">
    <source>
        <dbReference type="Proteomes" id="UP000199095"/>
    </source>
</evidence>
<accession>A0A1I0CAT8</accession>
<feature type="transmembrane region" description="Helical" evidence="1">
    <location>
        <begin position="7"/>
        <end position="31"/>
    </location>
</feature>
<protein>
    <submittedName>
        <fullName evidence="2">Regulatory protein YrvL</fullName>
    </submittedName>
</protein>
<dbReference type="EMBL" id="FOHJ01000003">
    <property type="protein sequence ID" value="SET16393.1"/>
    <property type="molecule type" value="Genomic_DNA"/>
</dbReference>
<evidence type="ECO:0000256" key="1">
    <source>
        <dbReference type="SAM" id="Phobius"/>
    </source>
</evidence>
<evidence type="ECO:0000313" key="2">
    <source>
        <dbReference type="EMBL" id="SET16393.1"/>
    </source>
</evidence>
<organism evidence="2 3">
    <name type="scientific">Salinibacillus kushneri</name>
    <dbReference type="NCBI Taxonomy" id="237682"/>
    <lineage>
        <taxon>Bacteria</taxon>
        <taxon>Bacillati</taxon>
        <taxon>Bacillota</taxon>
        <taxon>Bacilli</taxon>
        <taxon>Bacillales</taxon>
        <taxon>Bacillaceae</taxon>
        <taxon>Salinibacillus</taxon>
    </lineage>
</organism>
<dbReference type="Proteomes" id="UP000199095">
    <property type="component" value="Unassembled WGS sequence"/>
</dbReference>
<dbReference type="AlphaFoldDB" id="A0A1I0CAT8"/>
<name>A0A1I0CAT8_9BACI</name>
<keyword evidence="1" id="KW-1133">Transmembrane helix</keyword>